<keyword evidence="4 6" id="KW-1133">Transmembrane helix</keyword>
<proteinExistence type="inferred from homology"/>
<name>A0A2W7DTZ6_9HYPH</name>
<feature type="transmembrane region" description="Helical" evidence="6">
    <location>
        <begin position="249"/>
        <end position="268"/>
    </location>
</feature>
<keyword evidence="5 6" id="KW-0472">Membrane</keyword>
<dbReference type="PANTHER" id="PTHR21716:SF64">
    <property type="entry name" value="AI-2 TRANSPORT PROTEIN TQSA"/>
    <property type="match status" value="1"/>
</dbReference>
<dbReference type="GO" id="GO:0055085">
    <property type="term" value="P:transmembrane transport"/>
    <property type="evidence" value="ECO:0007669"/>
    <property type="project" value="TreeGrafter"/>
</dbReference>
<reference evidence="8" key="1">
    <citation type="submission" date="2017-03" db="EMBL/GenBank/DDBJ databases">
        <authorList>
            <person name="Safronova V.I."/>
            <person name="Sazanova A.L."/>
            <person name="Chirak E.R."/>
        </authorList>
    </citation>
    <scope>NUCLEOTIDE SEQUENCE [LARGE SCALE GENOMIC DNA]</scope>
    <source>
        <strain evidence="8">Ach-343</strain>
    </source>
</reference>
<organism evidence="7 8">
    <name type="scientific">Mesorhizobium kowhaii</name>
    <dbReference type="NCBI Taxonomy" id="1300272"/>
    <lineage>
        <taxon>Bacteria</taxon>
        <taxon>Pseudomonadati</taxon>
        <taxon>Pseudomonadota</taxon>
        <taxon>Alphaproteobacteria</taxon>
        <taxon>Hyphomicrobiales</taxon>
        <taxon>Phyllobacteriaceae</taxon>
        <taxon>Mesorhizobium</taxon>
    </lineage>
</organism>
<evidence type="ECO:0000313" key="7">
    <source>
        <dbReference type="EMBL" id="PZV34746.1"/>
    </source>
</evidence>
<evidence type="ECO:0000256" key="3">
    <source>
        <dbReference type="ARBA" id="ARBA00022692"/>
    </source>
</evidence>
<feature type="transmembrane region" description="Helical" evidence="6">
    <location>
        <begin position="49"/>
        <end position="74"/>
    </location>
</feature>
<gene>
    <name evidence="7" type="ORF">B5V02_31385</name>
</gene>
<accession>A0A2W7DTZ6</accession>
<evidence type="ECO:0000256" key="4">
    <source>
        <dbReference type="ARBA" id="ARBA00022989"/>
    </source>
</evidence>
<feature type="transmembrane region" description="Helical" evidence="6">
    <location>
        <begin position="20"/>
        <end position="42"/>
    </location>
</feature>
<comment type="similarity">
    <text evidence="2">Belongs to the autoinducer-2 exporter (AI-2E) (TC 2.A.86) family.</text>
</comment>
<dbReference type="EMBL" id="MZXV01000070">
    <property type="protein sequence ID" value="PZV34746.1"/>
    <property type="molecule type" value="Genomic_DNA"/>
</dbReference>
<dbReference type="PANTHER" id="PTHR21716">
    <property type="entry name" value="TRANSMEMBRANE PROTEIN"/>
    <property type="match status" value="1"/>
</dbReference>
<dbReference type="Proteomes" id="UP000248616">
    <property type="component" value="Unassembled WGS sequence"/>
</dbReference>
<feature type="transmembrane region" description="Helical" evidence="6">
    <location>
        <begin position="223"/>
        <end position="242"/>
    </location>
</feature>
<dbReference type="InterPro" id="IPR002549">
    <property type="entry name" value="AI-2E-like"/>
</dbReference>
<evidence type="ECO:0000256" key="5">
    <source>
        <dbReference type="ARBA" id="ARBA00023136"/>
    </source>
</evidence>
<dbReference type="OrthoDB" id="9799225at2"/>
<evidence type="ECO:0000256" key="1">
    <source>
        <dbReference type="ARBA" id="ARBA00004141"/>
    </source>
</evidence>
<comment type="caution">
    <text evidence="7">The sequence shown here is derived from an EMBL/GenBank/DDBJ whole genome shotgun (WGS) entry which is preliminary data.</text>
</comment>
<keyword evidence="8" id="KW-1185">Reference proteome</keyword>
<dbReference type="AlphaFoldDB" id="A0A2W7DTZ6"/>
<feature type="transmembrane region" description="Helical" evidence="6">
    <location>
        <begin position="190"/>
        <end position="217"/>
    </location>
</feature>
<evidence type="ECO:0000313" key="8">
    <source>
        <dbReference type="Proteomes" id="UP000248616"/>
    </source>
</evidence>
<dbReference type="Pfam" id="PF01594">
    <property type="entry name" value="AI-2E_transport"/>
    <property type="match status" value="1"/>
</dbReference>
<keyword evidence="3 6" id="KW-0812">Transmembrane</keyword>
<feature type="transmembrane region" description="Helical" evidence="6">
    <location>
        <begin position="288"/>
        <end position="313"/>
    </location>
</feature>
<comment type="subcellular location">
    <subcellularLocation>
        <location evidence="1">Membrane</location>
        <topology evidence="1">Multi-pass membrane protein</topology>
    </subcellularLocation>
</comment>
<evidence type="ECO:0000256" key="2">
    <source>
        <dbReference type="ARBA" id="ARBA00009773"/>
    </source>
</evidence>
<evidence type="ECO:0000256" key="6">
    <source>
        <dbReference type="SAM" id="Phobius"/>
    </source>
</evidence>
<feature type="transmembrane region" description="Helical" evidence="6">
    <location>
        <begin position="126"/>
        <end position="149"/>
    </location>
</feature>
<protein>
    <submittedName>
        <fullName evidence="7">AI-2E family transporter</fullName>
    </submittedName>
</protein>
<dbReference type="GO" id="GO:0016020">
    <property type="term" value="C:membrane"/>
    <property type="evidence" value="ECO:0007669"/>
    <property type="project" value="UniProtKB-SubCell"/>
</dbReference>
<sequence length="340" mass="37317">MVNPLVTGILVGALLYFARPIFMPFAFSLFVIALVWPIQVALQKRIPRLLALLITLLLTITVIVVVGSAVVWGFSKLAQWLFYNSDRLQTIYADWTTWLEGHGIAIVGPIEERFNVTWLIGVTQGLIGRLNSTAGLTLLTCIFVMLGLLEAEDFRYRLCLPSAQPYGELLLQICGEIGSKVRRFMIVRSIASMLTGVVVWMFALVAGLELATAWGAIAFALNYIPFIGPLMATIFPTLFAIAQSGSWQLALVVFIGLNVIQFMIGSYIEPSLTGASLAISPFAVVFAVFFWSFMWGLPGAFIGVPILIVIVTYCAHEPATHWIAALLSGGHREFGLPQDD</sequence>